<dbReference type="InterPro" id="IPR013431">
    <property type="entry name" value="Delta_60_rpt"/>
</dbReference>
<organism evidence="2 3">
    <name type="scientific">Pseudomonas fluorescens</name>
    <dbReference type="NCBI Taxonomy" id="294"/>
    <lineage>
        <taxon>Bacteria</taxon>
        <taxon>Pseudomonadati</taxon>
        <taxon>Pseudomonadota</taxon>
        <taxon>Gammaproteobacteria</taxon>
        <taxon>Pseudomonadales</taxon>
        <taxon>Pseudomonadaceae</taxon>
        <taxon>Pseudomonas</taxon>
    </lineage>
</organism>
<dbReference type="EMBL" id="CP022313">
    <property type="protein sequence ID" value="AXJ03360.1"/>
    <property type="molecule type" value="Genomic_DNA"/>
</dbReference>
<accession>A0A345USA8</accession>
<feature type="region of interest" description="Disordered" evidence="1">
    <location>
        <begin position="42"/>
        <end position="65"/>
    </location>
</feature>
<name>A0A345USA8_PSEFL</name>
<sequence>MCWHLLLLTVGISPLSKHRLLPTRKCPCVSIVRRSRQLGHPELSDHSEVRMSQSNAERSAGERDKSFGIEGERTLSILPGDILETRLIKGVLVLQDNRILLGMTLETAVGFGQYGLAMLTSAGDLDQSFNEGNPLISSFKGTDPCAGGRLLRLADGRLLMLGAHIQYSGVDPIAHLAIACYSSDYKPDPTFGPEGNGHLVIENQPNEICITDDSKIAEQADGKLLISTTCHAVGDWSKTTGVLYRLLQDGRLDKSFNITGRLDFKVQDSTAPTSLCAVLPQDDGKIVVAGHGSLLDTPETALIARLHDNGALDTRFGNLITPGYCGFGVTDHTTRFNVLLPTSQGFLGLGQAGPPGAAETQGMRCYITKNGLPDLNINGGKPLLTKYEKDRDGSWQDGYVLPDGTQLTVAARHYYYLARWLPDGTPDSSFGNAGYVTEDTSNAADPVVVVPRTDNTFLCTGNPTGVAGGLGKLFAYYS</sequence>
<proteinExistence type="predicted"/>
<gene>
    <name evidence="2" type="ORF">CFN16_04235</name>
</gene>
<evidence type="ECO:0000313" key="2">
    <source>
        <dbReference type="EMBL" id="AXJ03360.1"/>
    </source>
</evidence>
<dbReference type="AlphaFoldDB" id="A0A345USA8"/>
<dbReference type="Proteomes" id="UP000254535">
    <property type="component" value="Chromosome"/>
</dbReference>
<evidence type="ECO:0000256" key="1">
    <source>
        <dbReference type="SAM" id="MobiDB-lite"/>
    </source>
</evidence>
<dbReference type="Gene3D" id="2.80.10.50">
    <property type="match status" value="1"/>
</dbReference>
<reference evidence="2 3" key="1">
    <citation type="submission" date="2017-07" db="EMBL/GenBank/DDBJ databases">
        <title>Genome sequence of Pseudomonas NEP1.</title>
        <authorList>
            <person name="Nascimento F.X."/>
        </authorList>
    </citation>
    <scope>NUCLEOTIDE SEQUENCE [LARGE SCALE GENOMIC DNA]</scope>
    <source>
        <strain evidence="2 3">NEP1</strain>
    </source>
</reference>
<protein>
    <submittedName>
        <fullName evidence="2">Uncharacterized protein</fullName>
    </submittedName>
</protein>
<evidence type="ECO:0000313" key="3">
    <source>
        <dbReference type="Proteomes" id="UP000254535"/>
    </source>
</evidence>
<dbReference type="Pfam" id="PF17164">
    <property type="entry name" value="DUF5122"/>
    <property type="match status" value="1"/>
</dbReference>
<dbReference type="NCBIfam" id="TIGR02608">
    <property type="entry name" value="delta_60_rpt"/>
    <property type="match status" value="5"/>
</dbReference>